<keyword evidence="7" id="KW-0472">Membrane</keyword>
<dbReference type="GO" id="GO:0005886">
    <property type="term" value="C:plasma membrane"/>
    <property type="evidence" value="ECO:0007669"/>
    <property type="project" value="UniProtKB-SubCell"/>
</dbReference>
<proteinExistence type="inferred from homology"/>
<protein>
    <submittedName>
        <fullName evidence="9">ABC transporter ATP-binding protein</fullName>
    </submittedName>
</protein>
<evidence type="ECO:0000256" key="1">
    <source>
        <dbReference type="ARBA" id="ARBA00004202"/>
    </source>
</evidence>
<dbReference type="Pfam" id="PF00005">
    <property type="entry name" value="ABC_tran"/>
    <property type="match status" value="2"/>
</dbReference>
<comment type="similarity">
    <text evidence="2">Belongs to the ABC transporter superfamily.</text>
</comment>
<accession>A0AAN1QMF4</accession>
<evidence type="ECO:0000256" key="2">
    <source>
        <dbReference type="ARBA" id="ARBA00005417"/>
    </source>
</evidence>
<name>A0AAN1QMF4_SYNEL</name>
<dbReference type="InterPro" id="IPR027417">
    <property type="entry name" value="P-loop_NTPase"/>
</dbReference>
<dbReference type="NCBIfam" id="NF008453">
    <property type="entry name" value="PRK11308.1"/>
    <property type="match status" value="2"/>
</dbReference>
<evidence type="ECO:0000256" key="5">
    <source>
        <dbReference type="ARBA" id="ARBA00022741"/>
    </source>
</evidence>
<gene>
    <name evidence="9" type="ORF">DOP62_04415</name>
</gene>
<evidence type="ECO:0000256" key="7">
    <source>
        <dbReference type="ARBA" id="ARBA00023136"/>
    </source>
</evidence>
<dbReference type="InterPro" id="IPR017871">
    <property type="entry name" value="ABC_transporter-like_CS"/>
</dbReference>
<keyword evidence="5" id="KW-0547">Nucleotide-binding</keyword>
<organism evidence="9 10">
    <name type="scientific">Synechococcus elongatus PCC 11801</name>
    <dbReference type="NCBI Taxonomy" id="2219813"/>
    <lineage>
        <taxon>Bacteria</taxon>
        <taxon>Bacillati</taxon>
        <taxon>Cyanobacteriota</taxon>
        <taxon>Cyanophyceae</taxon>
        <taxon>Synechococcales</taxon>
        <taxon>Synechococcaceae</taxon>
        <taxon>Synechococcus</taxon>
    </lineage>
</organism>
<dbReference type="InterPro" id="IPR013563">
    <property type="entry name" value="Oligopep_ABC_C"/>
</dbReference>
<sequence>MADPLLEIRQLQISFGDAIALQGLDLMVQPGESVGIVGESGSGKSVACLAIPGLLPKTASRSGQIAFRSVSGQPSRDLLTLPERELRQLRGDRLGFIFQEPMSSLNPVFSCGFQLLEAIQQHLPLSKAEAQQRAIALLQEVQLIREPSQAAALFARYPHQLSGGQRQRLMIAIALAANPDLLLADEPTTALDATVQASVLKLLRHLQQQRQMAMIFVSHDLGVISEVADRVVVLYRGQVVEQGLVADVLHRPQHPYTQGLVACRPQINPRSCYLPTVADFLEGHTEPRSLPARSITEEPLLQIKDLSITYRGRGTAFTAVQNLSLSLTAGATLGLVGESGCGKSSLARCLVGLVPPSHGEIWLDRQRLNPRLNRDRQRLRQSIQMVFQDPAAALDPRWTVGAAILEPLRIAKRLSDRAANQRLLKHWLQRVDLPIDIGDRYPHEFSGGQRQRICIARALVHQPRLLICDESVSALDVSVQAQILNLLKQLQAELGLTYLFISHDLAVVRYMSDRIVVMNQGQLEEDSPTEQLFQNPQSNYTRRLIAAIPGEVAA</sequence>
<keyword evidence="4" id="KW-1003">Cell membrane</keyword>
<dbReference type="InterPro" id="IPR003439">
    <property type="entry name" value="ABC_transporter-like_ATP-bd"/>
</dbReference>
<evidence type="ECO:0000256" key="4">
    <source>
        <dbReference type="ARBA" id="ARBA00022475"/>
    </source>
</evidence>
<dbReference type="CDD" id="cd03257">
    <property type="entry name" value="ABC_NikE_OppD_transporters"/>
    <property type="match status" value="2"/>
</dbReference>
<comment type="subcellular location">
    <subcellularLocation>
        <location evidence="1">Cell membrane</location>
        <topology evidence="1">Peripheral membrane protein</topology>
    </subcellularLocation>
</comment>
<dbReference type="PROSITE" id="PS00211">
    <property type="entry name" value="ABC_TRANSPORTER_1"/>
    <property type="match status" value="2"/>
</dbReference>
<dbReference type="PANTHER" id="PTHR43297">
    <property type="entry name" value="OLIGOPEPTIDE TRANSPORT ATP-BINDING PROTEIN APPD"/>
    <property type="match status" value="1"/>
</dbReference>
<dbReference type="Proteomes" id="UP000267249">
    <property type="component" value="Chromosome"/>
</dbReference>
<dbReference type="Pfam" id="PF08352">
    <property type="entry name" value="oligo_HPY"/>
    <property type="match status" value="1"/>
</dbReference>
<dbReference type="RefSeq" id="WP_208675933.1">
    <property type="nucleotide sequence ID" value="NZ_CP030139.2"/>
</dbReference>
<dbReference type="AlphaFoldDB" id="A0AAN1QMF4"/>
<keyword evidence="6 9" id="KW-0067">ATP-binding</keyword>
<dbReference type="InterPro" id="IPR003593">
    <property type="entry name" value="AAA+_ATPase"/>
</dbReference>
<dbReference type="GO" id="GO:0005524">
    <property type="term" value="F:ATP binding"/>
    <property type="evidence" value="ECO:0007669"/>
    <property type="project" value="UniProtKB-KW"/>
</dbReference>
<feature type="domain" description="ABC transporter" evidence="8">
    <location>
        <begin position="301"/>
        <end position="545"/>
    </location>
</feature>
<dbReference type="EMBL" id="CP030139">
    <property type="protein sequence ID" value="AZB72075.1"/>
    <property type="molecule type" value="Genomic_DNA"/>
</dbReference>
<dbReference type="SMART" id="SM00382">
    <property type="entry name" value="AAA"/>
    <property type="match status" value="2"/>
</dbReference>
<dbReference type="GO" id="GO:0015833">
    <property type="term" value="P:peptide transport"/>
    <property type="evidence" value="ECO:0007669"/>
    <property type="project" value="InterPro"/>
</dbReference>
<evidence type="ECO:0000313" key="9">
    <source>
        <dbReference type="EMBL" id="AZB72075.1"/>
    </source>
</evidence>
<dbReference type="InterPro" id="IPR050388">
    <property type="entry name" value="ABC_Ni/Peptide_Import"/>
</dbReference>
<dbReference type="NCBIfam" id="NF007739">
    <property type="entry name" value="PRK10419.1"/>
    <property type="match status" value="2"/>
</dbReference>
<evidence type="ECO:0000256" key="3">
    <source>
        <dbReference type="ARBA" id="ARBA00022448"/>
    </source>
</evidence>
<dbReference type="GO" id="GO:0016887">
    <property type="term" value="F:ATP hydrolysis activity"/>
    <property type="evidence" value="ECO:0007669"/>
    <property type="project" value="InterPro"/>
</dbReference>
<dbReference type="SUPFAM" id="SSF52540">
    <property type="entry name" value="P-loop containing nucleoside triphosphate hydrolases"/>
    <property type="match status" value="2"/>
</dbReference>
<dbReference type="Gene3D" id="3.40.50.300">
    <property type="entry name" value="P-loop containing nucleotide triphosphate hydrolases"/>
    <property type="match status" value="2"/>
</dbReference>
<feature type="domain" description="ABC transporter" evidence="8">
    <location>
        <begin position="6"/>
        <end position="261"/>
    </location>
</feature>
<dbReference type="PROSITE" id="PS50893">
    <property type="entry name" value="ABC_TRANSPORTER_2"/>
    <property type="match status" value="2"/>
</dbReference>
<reference evidence="9 10" key="1">
    <citation type="journal article" date="2018" name="Sci. Rep.">
        <title>Genome Features and Biochemical Characteristics of a Robust, Fast Growing and Naturally Transformable Cyanobacterium Synechococcus elongatus PCC 11801 Isolated from India.</title>
        <authorList>
            <person name="Jaiswal D."/>
            <person name="Sengupta A."/>
            <person name="Sohoni S."/>
            <person name="Sengupta S."/>
            <person name="Phadnavis A.G."/>
            <person name="Pakrasi H.B."/>
            <person name="Wangikar P.P."/>
        </authorList>
    </citation>
    <scope>NUCLEOTIDE SEQUENCE [LARGE SCALE GENOMIC DNA]</scope>
    <source>
        <strain evidence="9 10">PCC 11801</strain>
    </source>
</reference>
<keyword evidence="3" id="KW-0813">Transport</keyword>
<evidence type="ECO:0000313" key="10">
    <source>
        <dbReference type="Proteomes" id="UP000267249"/>
    </source>
</evidence>
<dbReference type="PANTHER" id="PTHR43297:SF2">
    <property type="entry name" value="DIPEPTIDE TRANSPORT ATP-BINDING PROTEIN DPPD"/>
    <property type="match status" value="1"/>
</dbReference>
<evidence type="ECO:0000259" key="8">
    <source>
        <dbReference type="PROSITE" id="PS50893"/>
    </source>
</evidence>
<evidence type="ECO:0000256" key="6">
    <source>
        <dbReference type="ARBA" id="ARBA00022840"/>
    </source>
</evidence>